<organism evidence="2 3">
    <name type="scientific">Elysia crispata</name>
    <name type="common">lettuce slug</name>
    <dbReference type="NCBI Taxonomy" id="231223"/>
    <lineage>
        <taxon>Eukaryota</taxon>
        <taxon>Metazoa</taxon>
        <taxon>Spiralia</taxon>
        <taxon>Lophotrochozoa</taxon>
        <taxon>Mollusca</taxon>
        <taxon>Gastropoda</taxon>
        <taxon>Heterobranchia</taxon>
        <taxon>Euthyneura</taxon>
        <taxon>Panpulmonata</taxon>
        <taxon>Sacoglossa</taxon>
        <taxon>Placobranchoidea</taxon>
        <taxon>Plakobranchidae</taxon>
        <taxon>Elysia</taxon>
    </lineage>
</organism>
<evidence type="ECO:0000256" key="1">
    <source>
        <dbReference type="SAM" id="MobiDB-lite"/>
    </source>
</evidence>
<evidence type="ECO:0000313" key="2">
    <source>
        <dbReference type="EMBL" id="KAK3759030.1"/>
    </source>
</evidence>
<dbReference type="Proteomes" id="UP001283361">
    <property type="component" value="Unassembled WGS sequence"/>
</dbReference>
<gene>
    <name evidence="2" type="ORF">RRG08_022019</name>
</gene>
<name>A0AAE1D6Y7_9GAST</name>
<keyword evidence="3" id="KW-1185">Reference proteome</keyword>
<dbReference type="AlphaFoldDB" id="A0AAE1D6Y7"/>
<protein>
    <submittedName>
        <fullName evidence="2">Uncharacterized protein</fullName>
    </submittedName>
</protein>
<feature type="region of interest" description="Disordered" evidence="1">
    <location>
        <begin position="129"/>
        <end position="150"/>
    </location>
</feature>
<proteinExistence type="predicted"/>
<sequence>MEFNDTVFKRPHYFHTQRARPCTSIQDQPDTHGAVESHPTTGESSHQRPLIPLCHNNGPRRVSKGILAKSRSVRSRVKSERITRLGWELFTPGPNAALVCTRWRSRIANRDEALRKYFLPFQKCITMSQKQTEKKAKSERDAVNDTSPGL</sequence>
<comment type="caution">
    <text evidence="2">The sequence shown here is derived from an EMBL/GenBank/DDBJ whole genome shotgun (WGS) entry which is preliminary data.</text>
</comment>
<dbReference type="EMBL" id="JAWDGP010005174">
    <property type="protein sequence ID" value="KAK3759030.1"/>
    <property type="molecule type" value="Genomic_DNA"/>
</dbReference>
<reference evidence="2" key="1">
    <citation type="journal article" date="2023" name="G3 (Bethesda)">
        <title>A reference genome for the long-term kleptoplast-retaining sea slug Elysia crispata morphotype clarki.</title>
        <authorList>
            <person name="Eastman K.E."/>
            <person name="Pendleton A.L."/>
            <person name="Shaikh M.A."/>
            <person name="Suttiyut T."/>
            <person name="Ogas R."/>
            <person name="Tomko P."/>
            <person name="Gavelis G."/>
            <person name="Widhalm J.R."/>
            <person name="Wisecaver J.H."/>
        </authorList>
    </citation>
    <scope>NUCLEOTIDE SEQUENCE</scope>
    <source>
        <strain evidence="2">ECLA1</strain>
    </source>
</reference>
<accession>A0AAE1D6Y7</accession>
<feature type="region of interest" description="Disordered" evidence="1">
    <location>
        <begin position="18"/>
        <end position="51"/>
    </location>
</feature>
<feature type="compositionally biased region" description="Basic and acidic residues" evidence="1">
    <location>
        <begin position="131"/>
        <end position="143"/>
    </location>
</feature>
<evidence type="ECO:0000313" key="3">
    <source>
        <dbReference type="Proteomes" id="UP001283361"/>
    </source>
</evidence>